<organism evidence="1 2">
    <name type="scientific">Alicyclobacillus sacchari</name>
    <dbReference type="NCBI Taxonomy" id="392010"/>
    <lineage>
        <taxon>Bacteria</taxon>
        <taxon>Bacillati</taxon>
        <taxon>Bacillota</taxon>
        <taxon>Bacilli</taxon>
        <taxon>Bacillales</taxon>
        <taxon>Alicyclobacillaceae</taxon>
        <taxon>Alicyclobacillus</taxon>
    </lineage>
</organism>
<dbReference type="EMBL" id="SORF01000009">
    <property type="protein sequence ID" value="TDY44622.1"/>
    <property type="molecule type" value="Genomic_DNA"/>
</dbReference>
<sequence length="200" mass="23258">MVVYFFAFLIGNGRGILDISGFFASGLLQNFALSFPRLSLPLHKKNGRIQAFDPNSPVLYGTTYFTQGRTYFARGRTSFCEHKWMTREQKRHTGMEYWKSGFRRARNRWVIRLTWIFTEKRKVTAPWDTEGLYHVHQRVRSHPLPLTEHYPLHSVSLRGTPPNLSQLVPSVLQTNPQRKLDSDRLVSLCKVLHPQAETSL</sequence>
<keyword evidence="2" id="KW-1185">Reference proteome</keyword>
<evidence type="ECO:0000313" key="1">
    <source>
        <dbReference type="EMBL" id="TDY44622.1"/>
    </source>
</evidence>
<gene>
    <name evidence="1" type="ORF">C7445_109121</name>
</gene>
<dbReference type="AlphaFoldDB" id="A0A4R8LKI1"/>
<comment type="caution">
    <text evidence="1">The sequence shown here is derived from an EMBL/GenBank/DDBJ whole genome shotgun (WGS) entry which is preliminary data.</text>
</comment>
<proteinExistence type="predicted"/>
<evidence type="ECO:0000313" key="2">
    <source>
        <dbReference type="Proteomes" id="UP000294581"/>
    </source>
</evidence>
<name>A0A4R8LKI1_9BACL</name>
<dbReference type="Proteomes" id="UP000294581">
    <property type="component" value="Unassembled WGS sequence"/>
</dbReference>
<reference evidence="1 2" key="1">
    <citation type="submission" date="2019-03" db="EMBL/GenBank/DDBJ databases">
        <title>Genomic Encyclopedia of Type Strains, Phase IV (KMG-IV): sequencing the most valuable type-strain genomes for metagenomic binning, comparative biology and taxonomic classification.</title>
        <authorList>
            <person name="Goeker M."/>
        </authorList>
    </citation>
    <scope>NUCLEOTIDE SEQUENCE [LARGE SCALE GENOMIC DNA]</scope>
    <source>
        <strain evidence="1 2">DSM 17974</strain>
    </source>
</reference>
<protein>
    <submittedName>
        <fullName evidence="1">Uncharacterized protein</fullName>
    </submittedName>
</protein>
<accession>A0A4R8LKI1</accession>